<evidence type="ECO:0000313" key="1">
    <source>
        <dbReference type="EMBL" id="CAE2209349.1"/>
    </source>
</evidence>
<dbReference type="EMBL" id="HBKQ01005791">
    <property type="protein sequence ID" value="CAE2209349.1"/>
    <property type="molecule type" value="Transcribed_RNA"/>
</dbReference>
<sequence length="287" mass="30004">MSDAKTAKKTDGGGAVLVRPVGLRSLLDVPVVRDATNDGGRDYNGNEESDDERRMNSIRPGKLFLLLRVLSTDASSSPGTENGIGDWSLDAIESILFEVLPSCHAYLCAPSHWGFSSSSGENGGVGTSFAHAVSAGAATSLLSGTVEAIVSSLARTEALSGGGCQSTVRTHRVLARWLGVVPGGGGGAEMKNAARGERTRTQHPLTREALLQVSHLYALRLAHLALGSGTSPPSVVARSSLRHFLSLLWELTADGKTESTTRERCGAALVRIIRGGIDMSNISEGQG</sequence>
<gene>
    <name evidence="1" type="ORF">OAUR00152_LOCUS3935</name>
</gene>
<proteinExistence type="predicted"/>
<organism evidence="1">
    <name type="scientific">Odontella aurita</name>
    <dbReference type="NCBI Taxonomy" id="265563"/>
    <lineage>
        <taxon>Eukaryota</taxon>
        <taxon>Sar</taxon>
        <taxon>Stramenopiles</taxon>
        <taxon>Ochrophyta</taxon>
        <taxon>Bacillariophyta</taxon>
        <taxon>Mediophyceae</taxon>
        <taxon>Biddulphiophycidae</taxon>
        <taxon>Eupodiscales</taxon>
        <taxon>Odontellaceae</taxon>
        <taxon>Odontella</taxon>
    </lineage>
</organism>
<name>A0A7S4M999_9STRA</name>
<dbReference type="AlphaFoldDB" id="A0A7S4M999"/>
<protein>
    <submittedName>
        <fullName evidence="1">Uncharacterized protein</fullName>
    </submittedName>
</protein>
<accession>A0A7S4M999</accession>
<reference evidence="1" key="1">
    <citation type="submission" date="2021-01" db="EMBL/GenBank/DDBJ databases">
        <authorList>
            <person name="Corre E."/>
            <person name="Pelletier E."/>
            <person name="Niang G."/>
            <person name="Scheremetjew M."/>
            <person name="Finn R."/>
            <person name="Kale V."/>
            <person name="Holt S."/>
            <person name="Cochrane G."/>
            <person name="Meng A."/>
            <person name="Brown T."/>
            <person name="Cohen L."/>
        </authorList>
    </citation>
    <scope>NUCLEOTIDE SEQUENCE</scope>
    <source>
        <strain evidence="1">Isolate 1302-5</strain>
    </source>
</reference>